<dbReference type="SUPFAM" id="SSF51197">
    <property type="entry name" value="Clavaminate synthase-like"/>
    <property type="match status" value="1"/>
</dbReference>
<comment type="similarity">
    <text evidence="1">Belongs to the aspartyl/asparaginyl beta-hydroxylase family.</text>
</comment>
<evidence type="ECO:0000313" key="6">
    <source>
        <dbReference type="EMBL" id="KAK3804041.1"/>
    </source>
</evidence>
<feature type="transmembrane region" description="Helical" evidence="4">
    <location>
        <begin position="6"/>
        <end position="25"/>
    </location>
</feature>
<evidence type="ECO:0000259" key="5">
    <source>
        <dbReference type="Pfam" id="PF05118"/>
    </source>
</evidence>
<keyword evidence="4" id="KW-0812">Transmembrane</keyword>
<sequence length="340" mass="38203">MDETAILLLGGAVLLIIFVLVLEVYRVRCIKREAASSLGTASLGLASGSTLCESKDCIRCSKNKEILLNALTRLSFHASDYKFSKISTSRDLSSLKHDEISTVTFDIKASLKKLKDQNNRTSSDEFSAKHRNTDVSHPLVFKCSGLREQKIWCLDDFPGINLLEKNFTQIYLEFIHLYKSPLSETTQFWKTNHTSKGVWEVVMLVDQGRKTKAAELCPLTMSLIEQIPYFMRGNMFGNASFSVVHPGTEIAAHYGSTNCRVRCHLGLKIPTEAENCSLLVEGHPLHWDEGKSIFFNDAFLHSVNHRGPLGSGDRVVLMLDLWHPDISDTQRKVLDYAFSS</sequence>
<keyword evidence="7" id="KW-1185">Reference proteome</keyword>
<keyword evidence="3" id="KW-0560">Oxidoreductase</keyword>
<proteinExistence type="inferred from homology"/>
<dbReference type="InterPro" id="IPR027443">
    <property type="entry name" value="IPNS-like_sf"/>
</dbReference>
<dbReference type="InterPro" id="IPR007803">
    <property type="entry name" value="Asp/Arg/Pro-Hydrxlase"/>
</dbReference>
<evidence type="ECO:0000256" key="3">
    <source>
        <dbReference type="ARBA" id="ARBA00023002"/>
    </source>
</evidence>
<dbReference type="Pfam" id="PF05118">
    <property type="entry name" value="Asp_Arg_Hydrox"/>
    <property type="match status" value="1"/>
</dbReference>
<reference evidence="6" key="1">
    <citation type="journal article" date="2023" name="G3 (Bethesda)">
        <title>A reference genome for the long-term kleptoplast-retaining sea slug Elysia crispata morphotype clarki.</title>
        <authorList>
            <person name="Eastman K.E."/>
            <person name="Pendleton A.L."/>
            <person name="Shaikh M.A."/>
            <person name="Suttiyut T."/>
            <person name="Ogas R."/>
            <person name="Tomko P."/>
            <person name="Gavelis G."/>
            <person name="Widhalm J.R."/>
            <person name="Wisecaver J.H."/>
        </authorList>
    </citation>
    <scope>NUCLEOTIDE SEQUENCE</scope>
    <source>
        <strain evidence="6">ECLA1</strain>
    </source>
</reference>
<dbReference type="GO" id="GO:0051213">
    <property type="term" value="F:dioxygenase activity"/>
    <property type="evidence" value="ECO:0007669"/>
    <property type="project" value="UniProtKB-KW"/>
</dbReference>
<keyword evidence="4" id="KW-0472">Membrane</keyword>
<dbReference type="Gene3D" id="2.60.120.330">
    <property type="entry name" value="B-lactam Antibiotic, Isopenicillin N Synthase, Chain"/>
    <property type="match status" value="1"/>
</dbReference>
<comment type="caution">
    <text evidence="6">The sequence shown here is derived from an EMBL/GenBank/DDBJ whole genome shotgun (WGS) entry which is preliminary data.</text>
</comment>
<dbReference type="GO" id="GO:0016020">
    <property type="term" value="C:membrane"/>
    <property type="evidence" value="ECO:0007669"/>
    <property type="project" value="TreeGrafter"/>
</dbReference>
<evidence type="ECO:0000313" key="7">
    <source>
        <dbReference type="Proteomes" id="UP001283361"/>
    </source>
</evidence>
<keyword evidence="4" id="KW-1133">Transmembrane helix</keyword>
<keyword evidence="2" id="KW-0223">Dioxygenase</keyword>
<organism evidence="6 7">
    <name type="scientific">Elysia crispata</name>
    <name type="common">lettuce slug</name>
    <dbReference type="NCBI Taxonomy" id="231223"/>
    <lineage>
        <taxon>Eukaryota</taxon>
        <taxon>Metazoa</taxon>
        <taxon>Spiralia</taxon>
        <taxon>Lophotrochozoa</taxon>
        <taxon>Mollusca</taxon>
        <taxon>Gastropoda</taxon>
        <taxon>Heterobranchia</taxon>
        <taxon>Euthyneura</taxon>
        <taxon>Panpulmonata</taxon>
        <taxon>Sacoglossa</taxon>
        <taxon>Placobranchoidea</taxon>
        <taxon>Plakobranchidae</taxon>
        <taxon>Elysia</taxon>
    </lineage>
</organism>
<dbReference type="EMBL" id="JAWDGP010000058">
    <property type="protein sequence ID" value="KAK3804041.1"/>
    <property type="molecule type" value="Genomic_DNA"/>
</dbReference>
<dbReference type="AlphaFoldDB" id="A0AAE1BEL4"/>
<evidence type="ECO:0000256" key="4">
    <source>
        <dbReference type="SAM" id="Phobius"/>
    </source>
</evidence>
<gene>
    <name evidence="6" type="ORF">RRG08_062411</name>
</gene>
<dbReference type="InterPro" id="IPR051821">
    <property type="entry name" value="Asp/Asn_beta-hydroxylase"/>
</dbReference>
<dbReference type="PANTHER" id="PTHR46332">
    <property type="entry name" value="ASPARTATE BETA-HYDROXYLASE DOMAIN-CONTAINING PROTEIN 2"/>
    <property type="match status" value="1"/>
</dbReference>
<name>A0AAE1BEL4_9GAST</name>
<evidence type="ECO:0000256" key="2">
    <source>
        <dbReference type="ARBA" id="ARBA00022964"/>
    </source>
</evidence>
<dbReference type="PANTHER" id="PTHR46332:SF5">
    <property type="entry name" value="ASPARTATE BETA-HYDROXYLASE DOMAIN CONTAINING 2"/>
    <property type="match status" value="1"/>
</dbReference>
<evidence type="ECO:0000256" key="1">
    <source>
        <dbReference type="ARBA" id="ARBA00007730"/>
    </source>
</evidence>
<dbReference type="Proteomes" id="UP001283361">
    <property type="component" value="Unassembled WGS sequence"/>
</dbReference>
<accession>A0AAE1BEL4</accession>
<protein>
    <recommendedName>
        <fullName evidence="5">Aspartyl/asparaginy/proline hydroxylase domain-containing protein</fullName>
    </recommendedName>
</protein>
<feature type="domain" description="Aspartyl/asparaginy/proline hydroxylase" evidence="5">
    <location>
        <begin position="164"/>
        <end position="324"/>
    </location>
</feature>